<dbReference type="EMBL" id="CP073078">
    <property type="protein sequence ID" value="QUD90065.1"/>
    <property type="molecule type" value="Genomic_DNA"/>
</dbReference>
<sequence length="856" mass="92678">MSKRLLMLGGAVAALSAFSGLAVAQTAPAAAAPVSAAAPAADNNSVGEIVVTAQKRSETLQNVPVAVTAYTAKTRDVMGVTGIQDYANFTPGMNYTNLDRVSIRGSGRQTYYIGNDPGVAQYEDGFYSASSAPLFETPLFVEQTEVLRGPQGTLFGRNSMGGAINITTRGPTDIFQGEVRAEVGNYGETREEGYVSGPIRDGLRFMVGESHLDETDGYLKNIGGGNNGAAKGQTYYYAALGADIGSNITATIRYQKAVWDDTFAVGDRLANQTSAYDTGTFFGPVSSLMPNPAYGYNVANPGVADNYKINQNTRGHGSLHGNNLISANIKWDLGWADLKYIGGFQNYDFDTGGDLDYTGRTADFASPVTGTPISPIQTTNFEEKKNYYSNELDLSSPSGGKLQWIGGLYQYHEGYNQEVHEAAPQQAELAVLVPFSYITPGNPCTGNAACLIANPSHDFVHYLAHLTSDAFGTFGQVDYKVTDTIKVTGGVRYNYDHKSGDETVRYALFNPDSLLGDAAYALVNESQHKAGTWNAMTGTARIEWTPTSRDLAYASYSRGYKSGGFLFGTDADKIEANPEYVDAYEIGYKTTIAHQLTLDASLFYNNYHGLQVNFTELNQSTFVSANDFLNLNARAYGFEFESTWHPTHALQVVLSYSYLNAEITQGCNPAQFVTNVYGSACVVDPADPGATDPLAKPVLSIPKYSGAALPGIISSAMQQVQTLKGDELPQSPKNKIALNVNYTWDFDPGSLTASVSNVWQDQETSSVLNGSEYRIPSYDVTDFRLLWNDAHKKYTVIGYVKNAFDTVAYGSSGSNGPTAIYAPVSGVSANLQRIGYNMYHGLIFPRTYGLELQYRF</sequence>
<evidence type="ECO:0000256" key="4">
    <source>
        <dbReference type="ARBA" id="ARBA00022496"/>
    </source>
</evidence>
<evidence type="ECO:0000256" key="5">
    <source>
        <dbReference type="ARBA" id="ARBA00022692"/>
    </source>
</evidence>
<reference evidence="16" key="1">
    <citation type="submission" date="2021-04" db="EMBL/GenBank/DDBJ databases">
        <title>The complete genome sequence of Caulobacter sp. S6.</title>
        <authorList>
            <person name="Tang Y."/>
            <person name="Ouyang W."/>
            <person name="Liu Q."/>
            <person name="Huang B."/>
            <person name="Guo Z."/>
            <person name="Lei P."/>
        </authorList>
    </citation>
    <scope>NUCLEOTIDE SEQUENCE</scope>
    <source>
        <strain evidence="16">S6</strain>
    </source>
</reference>
<keyword evidence="2 11" id="KW-0813">Transport</keyword>
<dbReference type="GO" id="GO:0006826">
    <property type="term" value="P:iron ion transport"/>
    <property type="evidence" value="ECO:0007669"/>
    <property type="project" value="UniProtKB-KW"/>
</dbReference>
<gene>
    <name evidence="16" type="ORF">KCG34_09465</name>
</gene>
<evidence type="ECO:0000259" key="15">
    <source>
        <dbReference type="Pfam" id="PF07715"/>
    </source>
</evidence>
<keyword evidence="13" id="KW-0732">Signal</keyword>
<dbReference type="KEGG" id="caul:KCG34_09465"/>
<evidence type="ECO:0000256" key="13">
    <source>
        <dbReference type="SAM" id="SignalP"/>
    </source>
</evidence>
<evidence type="ECO:0000256" key="11">
    <source>
        <dbReference type="PROSITE-ProRule" id="PRU01360"/>
    </source>
</evidence>
<dbReference type="Gene3D" id="2.40.170.20">
    <property type="entry name" value="TonB-dependent receptor, beta-barrel domain"/>
    <property type="match status" value="1"/>
</dbReference>
<dbReference type="RefSeq" id="WP_211940116.1">
    <property type="nucleotide sequence ID" value="NZ_CP073078.1"/>
</dbReference>
<evidence type="ECO:0000256" key="2">
    <source>
        <dbReference type="ARBA" id="ARBA00022448"/>
    </source>
</evidence>
<keyword evidence="7" id="KW-0406">Ion transport</keyword>
<feature type="chain" id="PRO_5037110297" evidence="13">
    <location>
        <begin position="25"/>
        <end position="856"/>
    </location>
</feature>
<comment type="subcellular location">
    <subcellularLocation>
        <location evidence="1 11">Cell outer membrane</location>
        <topology evidence="1 11">Multi-pass membrane protein</topology>
    </subcellularLocation>
</comment>
<accession>A0A975G2R8</accession>
<keyword evidence="10 11" id="KW-0998">Cell outer membrane</keyword>
<evidence type="ECO:0000256" key="12">
    <source>
        <dbReference type="RuleBase" id="RU003357"/>
    </source>
</evidence>
<dbReference type="InterPro" id="IPR000531">
    <property type="entry name" value="Beta-barrel_TonB"/>
</dbReference>
<evidence type="ECO:0000256" key="6">
    <source>
        <dbReference type="ARBA" id="ARBA00023004"/>
    </source>
</evidence>
<evidence type="ECO:0000259" key="14">
    <source>
        <dbReference type="Pfam" id="PF00593"/>
    </source>
</evidence>
<organism evidence="16 17">
    <name type="scientific">Phenylobacterium montanum</name>
    <dbReference type="NCBI Taxonomy" id="2823693"/>
    <lineage>
        <taxon>Bacteria</taxon>
        <taxon>Pseudomonadati</taxon>
        <taxon>Pseudomonadota</taxon>
        <taxon>Alphaproteobacteria</taxon>
        <taxon>Caulobacterales</taxon>
        <taxon>Caulobacteraceae</taxon>
        <taxon>Phenylobacterium</taxon>
    </lineage>
</organism>
<keyword evidence="6" id="KW-0408">Iron</keyword>
<evidence type="ECO:0000313" key="16">
    <source>
        <dbReference type="EMBL" id="QUD90065.1"/>
    </source>
</evidence>
<evidence type="ECO:0000256" key="1">
    <source>
        <dbReference type="ARBA" id="ARBA00004571"/>
    </source>
</evidence>
<feature type="domain" description="TonB-dependent receptor-like beta-barrel" evidence="14">
    <location>
        <begin position="269"/>
        <end position="802"/>
    </location>
</feature>
<dbReference type="PANTHER" id="PTHR32552:SF81">
    <property type="entry name" value="TONB-DEPENDENT OUTER MEMBRANE RECEPTOR"/>
    <property type="match status" value="1"/>
</dbReference>
<evidence type="ECO:0000256" key="10">
    <source>
        <dbReference type="ARBA" id="ARBA00023237"/>
    </source>
</evidence>
<comment type="similarity">
    <text evidence="11 12">Belongs to the TonB-dependent receptor family.</text>
</comment>
<dbReference type="PANTHER" id="PTHR32552">
    <property type="entry name" value="FERRICHROME IRON RECEPTOR-RELATED"/>
    <property type="match status" value="1"/>
</dbReference>
<keyword evidence="17" id="KW-1185">Reference proteome</keyword>
<keyword evidence="16" id="KW-0675">Receptor</keyword>
<evidence type="ECO:0000313" key="17">
    <source>
        <dbReference type="Proteomes" id="UP000676409"/>
    </source>
</evidence>
<dbReference type="Pfam" id="PF00593">
    <property type="entry name" value="TonB_dep_Rec_b-barrel"/>
    <property type="match status" value="1"/>
</dbReference>
<protein>
    <submittedName>
        <fullName evidence="16">TonB-dependent receptor</fullName>
    </submittedName>
</protein>
<dbReference type="AlphaFoldDB" id="A0A975G2R8"/>
<dbReference type="SUPFAM" id="SSF56935">
    <property type="entry name" value="Porins"/>
    <property type="match status" value="1"/>
</dbReference>
<evidence type="ECO:0000256" key="9">
    <source>
        <dbReference type="ARBA" id="ARBA00023136"/>
    </source>
</evidence>
<dbReference type="Pfam" id="PF07715">
    <property type="entry name" value="Plug"/>
    <property type="match status" value="1"/>
</dbReference>
<keyword evidence="4" id="KW-0410">Iron transport</keyword>
<keyword evidence="8 12" id="KW-0798">TonB box</keyword>
<keyword evidence="3 11" id="KW-1134">Transmembrane beta strand</keyword>
<dbReference type="Proteomes" id="UP000676409">
    <property type="component" value="Chromosome"/>
</dbReference>
<dbReference type="InterPro" id="IPR012910">
    <property type="entry name" value="Plug_dom"/>
</dbReference>
<dbReference type="InterPro" id="IPR036942">
    <property type="entry name" value="Beta-barrel_TonB_sf"/>
</dbReference>
<dbReference type="InterPro" id="IPR039426">
    <property type="entry name" value="TonB-dep_rcpt-like"/>
</dbReference>
<feature type="signal peptide" evidence="13">
    <location>
        <begin position="1"/>
        <end position="24"/>
    </location>
</feature>
<name>A0A975G2R8_9CAUL</name>
<proteinExistence type="inferred from homology"/>
<evidence type="ECO:0000256" key="3">
    <source>
        <dbReference type="ARBA" id="ARBA00022452"/>
    </source>
</evidence>
<dbReference type="PROSITE" id="PS52016">
    <property type="entry name" value="TONB_DEPENDENT_REC_3"/>
    <property type="match status" value="1"/>
</dbReference>
<feature type="domain" description="TonB-dependent receptor plug" evidence="15">
    <location>
        <begin position="60"/>
        <end position="163"/>
    </location>
</feature>
<keyword evidence="5 11" id="KW-0812">Transmembrane</keyword>
<dbReference type="GO" id="GO:0009279">
    <property type="term" value="C:cell outer membrane"/>
    <property type="evidence" value="ECO:0007669"/>
    <property type="project" value="UniProtKB-SubCell"/>
</dbReference>
<evidence type="ECO:0000256" key="8">
    <source>
        <dbReference type="ARBA" id="ARBA00023077"/>
    </source>
</evidence>
<keyword evidence="9 11" id="KW-0472">Membrane</keyword>
<evidence type="ECO:0000256" key="7">
    <source>
        <dbReference type="ARBA" id="ARBA00023065"/>
    </source>
</evidence>